<evidence type="ECO:0000256" key="1">
    <source>
        <dbReference type="ARBA" id="ARBA00022676"/>
    </source>
</evidence>
<comment type="caution">
    <text evidence="4">The sequence shown here is derived from an EMBL/GenBank/DDBJ whole genome shotgun (WGS) entry which is preliminary data.</text>
</comment>
<dbReference type="Gene3D" id="3.90.550.10">
    <property type="entry name" value="Spore Coat Polysaccharide Biosynthesis Protein SpsA, Chain A"/>
    <property type="match status" value="1"/>
</dbReference>
<dbReference type="PANTHER" id="PTHR22916:SF51">
    <property type="entry name" value="GLYCOSYLTRANSFERASE EPSH-RELATED"/>
    <property type="match status" value="1"/>
</dbReference>
<organism evidence="4 5">
    <name type="scientific">Bifidobacterium crudilactis</name>
    <dbReference type="NCBI Taxonomy" id="327277"/>
    <lineage>
        <taxon>Bacteria</taxon>
        <taxon>Bacillati</taxon>
        <taxon>Actinomycetota</taxon>
        <taxon>Actinomycetes</taxon>
        <taxon>Bifidobacteriales</taxon>
        <taxon>Bifidobacteriaceae</taxon>
        <taxon>Bifidobacterium</taxon>
    </lineage>
</organism>
<proteinExistence type="predicted"/>
<reference evidence="4" key="1">
    <citation type="journal article" date="2020" name="Biotechnol. Biofuels">
        <title>New insights from the biogas microbiome by comprehensive genome-resolved metagenomics of nearly 1600 species originating from multiple anaerobic digesters.</title>
        <authorList>
            <person name="Campanaro S."/>
            <person name="Treu L."/>
            <person name="Rodriguez-R L.M."/>
            <person name="Kovalovszki A."/>
            <person name="Ziels R.M."/>
            <person name="Maus I."/>
            <person name="Zhu X."/>
            <person name="Kougias P.G."/>
            <person name="Basile A."/>
            <person name="Luo G."/>
            <person name="Schluter A."/>
            <person name="Konstantinidis K.T."/>
            <person name="Angelidaki I."/>
        </authorList>
    </citation>
    <scope>NUCLEOTIDE SEQUENCE</scope>
    <source>
        <strain evidence="4">AS01afH2WH_6</strain>
    </source>
</reference>
<feature type="domain" description="Glycosyltransferase 2-like" evidence="3">
    <location>
        <begin position="19"/>
        <end position="156"/>
    </location>
</feature>
<accession>A0A971IDN5</accession>
<dbReference type="InterPro" id="IPR001173">
    <property type="entry name" value="Glyco_trans_2-like"/>
</dbReference>
<evidence type="ECO:0000313" key="4">
    <source>
        <dbReference type="EMBL" id="NLT80138.1"/>
    </source>
</evidence>
<dbReference type="Pfam" id="PF00535">
    <property type="entry name" value="Glycos_transf_2"/>
    <property type="match status" value="1"/>
</dbReference>
<dbReference type="PANTHER" id="PTHR22916">
    <property type="entry name" value="GLYCOSYLTRANSFERASE"/>
    <property type="match status" value="1"/>
</dbReference>
<evidence type="ECO:0000259" key="3">
    <source>
        <dbReference type="Pfam" id="PF00535"/>
    </source>
</evidence>
<gene>
    <name evidence="4" type="ORF">GXW98_07640</name>
</gene>
<evidence type="ECO:0000256" key="2">
    <source>
        <dbReference type="ARBA" id="ARBA00022679"/>
    </source>
</evidence>
<sequence length="346" mass="39110">MGEAPKGVNGQDEATPLVSIIVPVYNVEEFLDKSIRSALTQTYRHIELILVDDESPDDCPKICDRWAEQDGRVQVIHQSNGGVSAARNAGLQEARGEYIYFMDPDDEIEENLVERCLSAMDNTGADLVMFQFDTIGESGAQLESSYKHNDYDESKLLTPQEAIKLQIQSEINGYFWAFLAPRATYVNQNFSFPVGRKIEDMARICNIIGESKRILRIPDVLYHYRLRSGSAMGIISASNTSDWFQAAEDREDYIRERYPELKSYVALQTLNVLGNTDFETIRQNIVYGLNIDPESRKKFKNRVQAFLDDLEGADLSEKVKAFVDIFRSDKEDAPDSGLATDQAASR</sequence>
<dbReference type="SUPFAM" id="SSF53448">
    <property type="entry name" value="Nucleotide-diphospho-sugar transferases"/>
    <property type="match status" value="1"/>
</dbReference>
<reference evidence="4" key="2">
    <citation type="submission" date="2020-01" db="EMBL/GenBank/DDBJ databases">
        <authorList>
            <person name="Campanaro S."/>
        </authorList>
    </citation>
    <scope>NUCLEOTIDE SEQUENCE</scope>
    <source>
        <strain evidence="4">AS01afH2WH_6</strain>
    </source>
</reference>
<keyword evidence="2" id="KW-0808">Transferase</keyword>
<keyword evidence="1" id="KW-0328">Glycosyltransferase</keyword>
<dbReference type="EMBL" id="JAAXZR010000025">
    <property type="protein sequence ID" value="NLT80138.1"/>
    <property type="molecule type" value="Genomic_DNA"/>
</dbReference>
<protein>
    <submittedName>
        <fullName evidence="4">Glycosyltransferase family 2 protein</fullName>
    </submittedName>
</protein>
<dbReference type="AlphaFoldDB" id="A0A971IDN5"/>
<dbReference type="GO" id="GO:0016757">
    <property type="term" value="F:glycosyltransferase activity"/>
    <property type="evidence" value="ECO:0007669"/>
    <property type="project" value="UniProtKB-KW"/>
</dbReference>
<evidence type="ECO:0000313" key="5">
    <source>
        <dbReference type="Proteomes" id="UP000767327"/>
    </source>
</evidence>
<dbReference type="Proteomes" id="UP000767327">
    <property type="component" value="Unassembled WGS sequence"/>
</dbReference>
<name>A0A971IDN5_9BIFI</name>
<dbReference type="InterPro" id="IPR029044">
    <property type="entry name" value="Nucleotide-diphossugar_trans"/>
</dbReference>